<evidence type="ECO:0000256" key="3">
    <source>
        <dbReference type="ARBA" id="ARBA00022670"/>
    </source>
</evidence>
<comment type="similarity">
    <text evidence="14 15 18 19">Belongs to the peptidase S16 family.</text>
</comment>
<feature type="domain" description="Lon proteolytic" evidence="20">
    <location>
        <begin position="585"/>
        <end position="782"/>
    </location>
</feature>
<dbReference type="AlphaFoldDB" id="A0A840EQ33"/>
<dbReference type="InterPro" id="IPR046336">
    <property type="entry name" value="Lon_prtase_N_sf"/>
</dbReference>
<dbReference type="GO" id="GO:0016887">
    <property type="term" value="F:ATP hydrolysis activity"/>
    <property type="evidence" value="ECO:0007669"/>
    <property type="project" value="UniProtKB-UniRule"/>
</dbReference>
<dbReference type="SUPFAM" id="SSF88697">
    <property type="entry name" value="PUA domain-like"/>
    <property type="match status" value="1"/>
</dbReference>
<dbReference type="GO" id="GO:0004176">
    <property type="term" value="F:ATP-dependent peptidase activity"/>
    <property type="evidence" value="ECO:0007669"/>
    <property type="project" value="UniProtKB-UniRule"/>
</dbReference>
<keyword evidence="5 14" id="KW-0378">Hydrolase</keyword>
<reference evidence="22 23" key="1">
    <citation type="submission" date="2020-08" db="EMBL/GenBank/DDBJ databases">
        <title>Sequencing the genomes of 1000 actinobacteria strains.</title>
        <authorList>
            <person name="Klenk H.-P."/>
        </authorList>
    </citation>
    <scope>NUCLEOTIDE SEQUENCE [LARGE SCALE GENOMIC DNA]</scope>
    <source>
        <strain evidence="22 23">DSM 45298</strain>
    </source>
</reference>
<dbReference type="Pfam" id="PF05362">
    <property type="entry name" value="Lon_C"/>
    <property type="match status" value="1"/>
</dbReference>
<dbReference type="Gene3D" id="3.40.50.300">
    <property type="entry name" value="P-loop containing nucleotide triphosphate hydrolases"/>
    <property type="match status" value="1"/>
</dbReference>
<dbReference type="InterPro" id="IPR014721">
    <property type="entry name" value="Ribsml_uS5_D2-typ_fold_subgr"/>
</dbReference>
<name>A0A840EQ33_9ACTN</name>
<accession>A0A840EQ33</accession>
<dbReference type="InterPro" id="IPR027543">
    <property type="entry name" value="Lon_bac"/>
</dbReference>
<dbReference type="EMBL" id="JACIFP010000001">
    <property type="protein sequence ID" value="MBB4133601.1"/>
    <property type="molecule type" value="Genomic_DNA"/>
</dbReference>
<keyword evidence="23" id="KW-1185">Reference proteome</keyword>
<evidence type="ECO:0000256" key="4">
    <source>
        <dbReference type="ARBA" id="ARBA00022741"/>
    </source>
</evidence>
<feature type="active site" evidence="14 16">
    <location>
        <position position="731"/>
    </location>
</feature>
<dbReference type="Gene3D" id="1.20.5.5270">
    <property type="match status" value="1"/>
</dbReference>
<evidence type="ECO:0000256" key="16">
    <source>
        <dbReference type="PIRSR" id="PIRSR001174-1"/>
    </source>
</evidence>
<dbReference type="Gene3D" id="3.30.230.10">
    <property type="match status" value="1"/>
</dbReference>
<dbReference type="Gene3D" id="1.10.8.60">
    <property type="match status" value="1"/>
</dbReference>
<keyword evidence="7 14" id="KW-0067">ATP-binding</keyword>
<dbReference type="Proteomes" id="UP000551501">
    <property type="component" value="Unassembled WGS sequence"/>
</dbReference>
<dbReference type="GO" id="GO:0004252">
    <property type="term" value="F:serine-type endopeptidase activity"/>
    <property type="evidence" value="ECO:0007669"/>
    <property type="project" value="UniProtKB-UniRule"/>
</dbReference>
<dbReference type="PROSITE" id="PS01046">
    <property type="entry name" value="LON_SER"/>
    <property type="match status" value="1"/>
</dbReference>
<dbReference type="InterPro" id="IPR027065">
    <property type="entry name" value="Lon_Prtase"/>
</dbReference>
<evidence type="ECO:0000256" key="5">
    <source>
        <dbReference type="ARBA" id="ARBA00022801"/>
    </source>
</evidence>
<dbReference type="PIRSF" id="PIRSF001174">
    <property type="entry name" value="Lon_proteas"/>
    <property type="match status" value="1"/>
</dbReference>
<dbReference type="Pfam" id="PF02190">
    <property type="entry name" value="LON_substr_bdg"/>
    <property type="match status" value="1"/>
</dbReference>
<dbReference type="Pfam" id="PF00004">
    <property type="entry name" value="AAA"/>
    <property type="match status" value="1"/>
</dbReference>
<dbReference type="SMART" id="SM00464">
    <property type="entry name" value="LON"/>
    <property type="match status" value="1"/>
</dbReference>
<dbReference type="GO" id="GO:0005524">
    <property type="term" value="F:ATP binding"/>
    <property type="evidence" value="ECO:0007669"/>
    <property type="project" value="UniProtKB-UniRule"/>
</dbReference>
<dbReference type="GO" id="GO:0006515">
    <property type="term" value="P:protein quality control for misfolded or incompletely synthesized proteins"/>
    <property type="evidence" value="ECO:0007669"/>
    <property type="project" value="UniProtKB-UniRule"/>
</dbReference>
<evidence type="ECO:0000256" key="2">
    <source>
        <dbReference type="ARBA" id="ARBA00022490"/>
    </source>
</evidence>
<feature type="binding site" evidence="14 17">
    <location>
        <begin position="350"/>
        <end position="357"/>
    </location>
    <ligand>
        <name>ATP</name>
        <dbReference type="ChEBI" id="CHEBI:30616"/>
    </ligand>
</feature>
<keyword evidence="3 14" id="KW-0645">Protease</keyword>
<protein>
    <recommendedName>
        <fullName evidence="12 14">Lon protease</fullName>
        <ecNumber evidence="11 14">3.4.21.53</ecNumber>
    </recommendedName>
    <alternativeName>
        <fullName evidence="13 14">ATP-dependent protease La</fullName>
    </alternativeName>
</protein>
<comment type="catalytic activity">
    <reaction evidence="9 14 15 18">
        <text>Hydrolysis of proteins in presence of ATP.</text>
        <dbReference type="EC" id="3.4.21.53"/>
    </reaction>
</comment>
<comment type="subcellular location">
    <subcellularLocation>
        <location evidence="1 14 15">Cytoplasm</location>
    </subcellularLocation>
</comment>
<evidence type="ECO:0000259" key="21">
    <source>
        <dbReference type="PROSITE" id="PS51787"/>
    </source>
</evidence>
<dbReference type="SUPFAM" id="SSF54211">
    <property type="entry name" value="Ribosomal protein S5 domain 2-like"/>
    <property type="match status" value="1"/>
</dbReference>
<dbReference type="InterPro" id="IPR015947">
    <property type="entry name" value="PUA-like_sf"/>
</dbReference>
<evidence type="ECO:0000256" key="9">
    <source>
        <dbReference type="ARBA" id="ARBA00050665"/>
    </source>
</evidence>
<comment type="function">
    <text evidence="10 14">ATP-dependent serine protease that mediates the selective degradation of mutant and abnormal proteins as well as certain short-lived regulatory proteins. Required for cellular homeostasis and for survival from DNA damage and developmental changes induced by stress. Degrades polypeptides processively to yield small peptide fragments that are 5 to 10 amino acids long. Binds to DNA in a double-stranded, site-specific manner.</text>
</comment>
<feature type="active site" evidence="14 16">
    <location>
        <position position="688"/>
    </location>
</feature>
<evidence type="ECO:0000256" key="8">
    <source>
        <dbReference type="ARBA" id="ARBA00023016"/>
    </source>
</evidence>
<dbReference type="GO" id="GO:0043565">
    <property type="term" value="F:sequence-specific DNA binding"/>
    <property type="evidence" value="ECO:0007669"/>
    <property type="project" value="UniProtKB-UniRule"/>
</dbReference>
<evidence type="ECO:0000256" key="6">
    <source>
        <dbReference type="ARBA" id="ARBA00022825"/>
    </source>
</evidence>
<gene>
    <name evidence="14" type="primary">lon</name>
    <name evidence="22" type="ORF">BKA16_000153</name>
</gene>
<dbReference type="EC" id="3.4.21.53" evidence="11 14"/>
<keyword evidence="4 14" id="KW-0547">Nucleotide-binding</keyword>
<evidence type="ECO:0000256" key="19">
    <source>
        <dbReference type="RuleBase" id="RU000591"/>
    </source>
</evidence>
<organism evidence="22 23">
    <name type="scientific">Gordonia humi</name>
    <dbReference type="NCBI Taxonomy" id="686429"/>
    <lineage>
        <taxon>Bacteria</taxon>
        <taxon>Bacillati</taxon>
        <taxon>Actinomycetota</taxon>
        <taxon>Actinomycetes</taxon>
        <taxon>Mycobacteriales</taxon>
        <taxon>Gordoniaceae</taxon>
        <taxon>Gordonia</taxon>
    </lineage>
</organism>
<dbReference type="Pfam" id="PF22667">
    <property type="entry name" value="Lon_lid"/>
    <property type="match status" value="1"/>
</dbReference>
<sequence>MSDNISVPVLFVPDLVVLPGMVVPVPLDETAQAAVDAARSGDENKILIAPRLDDRYPTHGVIASIVQVGRVPGQEQHVAVVRGEQRAHIGTGTTGPGAALWVQVDLVDETPVTEQTKELAAEYRKVVLAMLQRREAWQVIDAVNKLTDPSALADTSGYSSWLTNEQKRELLETGDIDARLRLLIEWTGEHLAETEVSDKIASDVRDGMEKTQKEFLLRQQLNAIRKELGEDEPDGADDYRGRVEAADLPDKVREAALREVGKLERSTDQSPEAGWIRTWLDTVLDLPWNVTTDDSVDLAGAREILDADHHGLDDVKDRIVEYLAVRSRRAQRGMSVVGGRGSGAVMVLAGPPGVGKTSLGESVARALGRKFVRVALGGVRDEAEIRGHRRTYVGALPGRIVRAIGEAGSMNPVVLLDEIDKVGSDYRGDPAAALLEVLDPAQNHTFRDHYLDLDLDLSDVVFLATANVVENIPSALLDRMELVTIDGYTEDDKVAIARDYLVPRQMERAALTADEVTITDDALREVAANYTREPGVRQFERLLAKALRKVAVKESTEPGAITVDVDDLVDYLGRPRFTPETAERTEVPGVATGLAVTGMGGDVLFIEALSAGGIDSARSAEGGARSADGRGPQLKLTGQLGDVMKESAQIALSYVQAHAADFGIDPAALDGTVHIHFPAGAVPKDGPSAGVTMVTALVSMLTGRRVRSDVGMTGEVTLNGRVLPIGGVKQKLLAAQRNGLKTVFIPQRNEPDLDDVPAEVLDALEVKPMVDVAEIVAQALEQAQTESKAA</sequence>
<dbReference type="InterPro" id="IPR054594">
    <property type="entry name" value="Lon_lid"/>
</dbReference>
<dbReference type="FunFam" id="3.40.50.300:FF:000021">
    <property type="entry name" value="Lon protease homolog"/>
    <property type="match status" value="1"/>
</dbReference>
<comment type="caution">
    <text evidence="22">The sequence shown here is derived from an EMBL/GenBank/DDBJ whole genome shotgun (WGS) entry which is preliminary data.</text>
</comment>
<dbReference type="Gene3D" id="2.30.130.40">
    <property type="entry name" value="LON domain-like"/>
    <property type="match status" value="1"/>
</dbReference>
<dbReference type="GO" id="GO:0034605">
    <property type="term" value="P:cellular response to heat"/>
    <property type="evidence" value="ECO:0007669"/>
    <property type="project" value="UniProtKB-UniRule"/>
</dbReference>
<comment type="induction">
    <text evidence="14">By heat shock.</text>
</comment>
<comment type="subunit">
    <text evidence="14 15">Homohexamer. Organized in a ring with a central cavity.</text>
</comment>
<evidence type="ECO:0000256" key="17">
    <source>
        <dbReference type="PIRSR" id="PIRSR001174-2"/>
    </source>
</evidence>
<feature type="domain" description="Lon N-terminal" evidence="21">
    <location>
        <begin position="7"/>
        <end position="191"/>
    </location>
</feature>
<dbReference type="HAMAP" id="MF_01973">
    <property type="entry name" value="lon_bact"/>
    <property type="match status" value="1"/>
</dbReference>
<evidence type="ECO:0000313" key="22">
    <source>
        <dbReference type="EMBL" id="MBB4133601.1"/>
    </source>
</evidence>
<keyword evidence="8 14" id="KW-0346">Stress response</keyword>
<dbReference type="InterPro" id="IPR008268">
    <property type="entry name" value="Peptidase_S16_AS"/>
</dbReference>
<evidence type="ECO:0000256" key="7">
    <source>
        <dbReference type="ARBA" id="ARBA00022840"/>
    </source>
</evidence>
<dbReference type="CDD" id="cd19500">
    <property type="entry name" value="RecA-like_Lon"/>
    <property type="match status" value="1"/>
</dbReference>
<dbReference type="InterPro" id="IPR008269">
    <property type="entry name" value="Lon_proteolytic"/>
</dbReference>
<evidence type="ECO:0000256" key="15">
    <source>
        <dbReference type="PIRNR" id="PIRNR001174"/>
    </source>
</evidence>
<dbReference type="RefSeq" id="WP_183368775.1">
    <property type="nucleotide sequence ID" value="NZ_BAABHL010000113.1"/>
</dbReference>
<evidence type="ECO:0000256" key="13">
    <source>
        <dbReference type="ARBA" id="ARBA00082722"/>
    </source>
</evidence>
<dbReference type="PROSITE" id="PS51786">
    <property type="entry name" value="LON_PROTEOLYTIC"/>
    <property type="match status" value="1"/>
</dbReference>
<dbReference type="PANTHER" id="PTHR10046">
    <property type="entry name" value="ATP DEPENDENT LON PROTEASE FAMILY MEMBER"/>
    <property type="match status" value="1"/>
</dbReference>
<keyword evidence="6 14" id="KW-0720">Serine protease</keyword>
<evidence type="ECO:0000256" key="1">
    <source>
        <dbReference type="ARBA" id="ARBA00004496"/>
    </source>
</evidence>
<proteinExistence type="evidence at transcript level"/>
<dbReference type="SMART" id="SM00382">
    <property type="entry name" value="AAA"/>
    <property type="match status" value="1"/>
</dbReference>
<dbReference type="PROSITE" id="PS51787">
    <property type="entry name" value="LON_N"/>
    <property type="match status" value="1"/>
</dbReference>
<keyword evidence="2 14" id="KW-0963">Cytoplasm</keyword>
<dbReference type="InterPro" id="IPR003111">
    <property type="entry name" value="Lon_prtase_N"/>
</dbReference>
<dbReference type="InterPro" id="IPR003959">
    <property type="entry name" value="ATPase_AAA_core"/>
</dbReference>
<dbReference type="InterPro" id="IPR003593">
    <property type="entry name" value="AAA+_ATPase"/>
</dbReference>
<dbReference type="Gene3D" id="1.20.58.1480">
    <property type="match status" value="1"/>
</dbReference>
<dbReference type="NCBIfam" id="TIGR00763">
    <property type="entry name" value="lon"/>
    <property type="match status" value="1"/>
</dbReference>
<dbReference type="InterPro" id="IPR004815">
    <property type="entry name" value="Lon_bac/euk-typ"/>
</dbReference>
<evidence type="ECO:0000259" key="20">
    <source>
        <dbReference type="PROSITE" id="PS51786"/>
    </source>
</evidence>
<evidence type="ECO:0000313" key="23">
    <source>
        <dbReference type="Proteomes" id="UP000551501"/>
    </source>
</evidence>
<evidence type="ECO:0000256" key="10">
    <source>
        <dbReference type="ARBA" id="ARBA00053875"/>
    </source>
</evidence>
<evidence type="ECO:0000256" key="11">
    <source>
        <dbReference type="ARBA" id="ARBA00066743"/>
    </source>
</evidence>
<evidence type="ECO:0000256" key="12">
    <source>
        <dbReference type="ARBA" id="ARBA00071934"/>
    </source>
</evidence>
<evidence type="ECO:0000256" key="18">
    <source>
        <dbReference type="PROSITE-ProRule" id="PRU01122"/>
    </source>
</evidence>
<dbReference type="SUPFAM" id="SSF52540">
    <property type="entry name" value="P-loop containing nucleoside triphosphate hydrolases"/>
    <property type="match status" value="1"/>
</dbReference>
<dbReference type="PRINTS" id="PR00830">
    <property type="entry name" value="ENDOLAPTASE"/>
</dbReference>
<dbReference type="GO" id="GO:0005737">
    <property type="term" value="C:cytoplasm"/>
    <property type="evidence" value="ECO:0007669"/>
    <property type="project" value="UniProtKB-SubCell"/>
</dbReference>
<dbReference type="InterPro" id="IPR027417">
    <property type="entry name" value="P-loop_NTPase"/>
</dbReference>
<evidence type="ECO:0000256" key="14">
    <source>
        <dbReference type="HAMAP-Rule" id="MF_01973"/>
    </source>
</evidence>
<dbReference type="InterPro" id="IPR020568">
    <property type="entry name" value="Ribosomal_Su5_D2-typ_SF"/>
</dbReference>